<evidence type="ECO:0000256" key="2">
    <source>
        <dbReference type="ARBA" id="ARBA00023235"/>
    </source>
</evidence>
<dbReference type="SUPFAM" id="SSF159283">
    <property type="entry name" value="Guanosine diphospho-D-mannose pyrophosphorylase/mannose-6-phosphate isomerase linker domain"/>
    <property type="match status" value="1"/>
</dbReference>
<proteinExistence type="inferred from homology"/>
<dbReference type="InterPro" id="IPR029044">
    <property type="entry name" value="Nucleotide-diphossugar_trans"/>
</dbReference>
<dbReference type="GO" id="GO:0016853">
    <property type="term" value="F:isomerase activity"/>
    <property type="evidence" value="ECO:0007669"/>
    <property type="project" value="UniProtKB-KW"/>
</dbReference>
<keyword evidence="2 5" id="KW-0413">Isomerase</keyword>
<dbReference type="Pfam" id="PF00483">
    <property type="entry name" value="NTP_transferase"/>
    <property type="match status" value="1"/>
</dbReference>
<dbReference type="EMBL" id="CP054836">
    <property type="protein sequence ID" value="QKV19510.1"/>
    <property type="molecule type" value="Genomic_DNA"/>
</dbReference>
<dbReference type="SUPFAM" id="SSF53448">
    <property type="entry name" value="Nucleotide-diphospho-sugar transferases"/>
    <property type="match status" value="1"/>
</dbReference>
<keyword evidence="6" id="KW-1185">Reference proteome</keyword>
<dbReference type="GO" id="GO:0004475">
    <property type="term" value="F:mannose-1-phosphate guanylyltransferase (GTP) activity"/>
    <property type="evidence" value="ECO:0007669"/>
    <property type="project" value="InterPro"/>
</dbReference>
<evidence type="ECO:0000256" key="1">
    <source>
        <dbReference type="ARBA" id="ARBA00008558"/>
    </source>
</evidence>
<comment type="similarity">
    <text evidence="1">Belongs to the N-acylglucosamine 2-epimerase family.</text>
</comment>
<dbReference type="InterPro" id="IPR008928">
    <property type="entry name" value="6-hairpin_glycosidase_sf"/>
</dbReference>
<organism evidence="5 6">
    <name type="scientific">Oricola thermophila</name>
    <dbReference type="NCBI Taxonomy" id="2742145"/>
    <lineage>
        <taxon>Bacteria</taxon>
        <taxon>Pseudomonadati</taxon>
        <taxon>Pseudomonadota</taxon>
        <taxon>Alphaproteobacteria</taxon>
        <taxon>Hyphomicrobiales</taxon>
        <taxon>Ahrensiaceae</taxon>
        <taxon>Oricola</taxon>
    </lineage>
</organism>
<accession>A0A6N1VEX3</accession>
<dbReference type="Pfam" id="PF22640">
    <property type="entry name" value="ManC_GMP_beta-helix"/>
    <property type="match status" value="1"/>
</dbReference>
<dbReference type="InterPro" id="IPR005835">
    <property type="entry name" value="NTP_transferase_dom"/>
</dbReference>
<evidence type="ECO:0000259" key="4">
    <source>
        <dbReference type="Pfam" id="PF22640"/>
    </source>
</evidence>
<dbReference type="Proteomes" id="UP000509367">
    <property type="component" value="Chromosome"/>
</dbReference>
<dbReference type="InterPro" id="IPR054566">
    <property type="entry name" value="ManC/GMP-like_b-helix"/>
</dbReference>
<name>A0A6N1VEX3_9HYPH</name>
<evidence type="ECO:0000259" key="3">
    <source>
        <dbReference type="Pfam" id="PF00483"/>
    </source>
</evidence>
<dbReference type="CDD" id="cd02509">
    <property type="entry name" value="GDP-M1P_Guanylyltransferase"/>
    <property type="match status" value="1"/>
</dbReference>
<dbReference type="KEGG" id="orm:HTY61_14130"/>
<dbReference type="SUPFAM" id="SSF48208">
    <property type="entry name" value="Six-hairpin glycosidases"/>
    <property type="match status" value="1"/>
</dbReference>
<dbReference type="Gene3D" id="3.90.550.10">
    <property type="entry name" value="Spore Coat Polysaccharide Biosynthesis Protein SpsA, Chain A"/>
    <property type="match status" value="1"/>
</dbReference>
<protein>
    <submittedName>
        <fullName evidence="5">AGE family epimerase/isomerase</fullName>
    </submittedName>
</protein>
<dbReference type="InterPro" id="IPR051161">
    <property type="entry name" value="Mannose-6P_isomerase_type2"/>
</dbReference>
<reference evidence="5 6" key="1">
    <citation type="submission" date="2020-06" db="EMBL/GenBank/DDBJ databases">
        <title>Oricola thermophila sp. nov. isolated from a tidal sediments.</title>
        <authorList>
            <person name="Kwon K.K."/>
            <person name="Yang S.-H."/>
            <person name="Park M.-J."/>
        </authorList>
    </citation>
    <scope>NUCLEOTIDE SEQUENCE [LARGE SCALE GENOMIC DNA]</scope>
    <source>
        <strain evidence="5 6">MEBiC13590</strain>
    </source>
</reference>
<feature type="domain" description="MannoseP isomerase/GMP-like beta-helix" evidence="4">
    <location>
        <begin position="302"/>
        <end position="352"/>
    </location>
</feature>
<evidence type="ECO:0000313" key="5">
    <source>
        <dbReference type="EMBL" id="QKV19510.1"/>
    </source>
</evidence>
<gene>
    <name evidence="5" type="ORF">HTY61_14130</name>
</gene>
<dbReference type="InterPro" id="IPR012341">
    <property type="entry name" value="6hp_glycosidase-like_sf"/>
</dbReference>
<dbReference type="InterPro" id="IPR010819">
    <property type="entry name" value="AGE/CE"/>
</dbReference>
<dbReference type="RefSeq" id="WP_175277402.1">
    <property type="nucleotide sequence ID" value="NZ_CP054836.1"/>
</dbReference>
<dbReference type="Gene3D" id="1.50.10.10">
    <property type="match status" value="1"/>
</dbReference>
<sequence>MANKNDVTVTPVILCGGAGSRLWPMSREDKPKQFHALVNDRSLLVNTIERMVPVVPGISFRPVHVIGSAALGEALEKEVARAPVLPQVLVLEPCIRDTAAAIAAAIATVAETNPDELVIVLPSDARIDDIAGFQDTVAAAARVARETDAIMTIGIPPSRAETQYGYIEKGEPLGDGFRVIRFREKPDLETAEHYLRSGSFFWNAGIFLFRAGRLAAEYARLQPRIWECARKAVREGARDGRKLVLDPESFAASPKLSIDYAIMEEAGNIGVVPARFDWDDLGSWAQLYEAAPKDDRANAVSGDVITVDADGNLVRARGATVAIAGVRDLVVVAEDNKILVTARDRTHLVKDVTLAFKARGDDSHPSTVRSWLFETALPFWAEKGVDRVHGGVHEALNFDGTPAPLPYKRLRVLARQIYCFSHAKLMGWEGDADGILDHCFETLTRTGWHPDGGWIHLFNPDGSVQDETRDTYDHCFVLFGLAWLYRATGRAEAREWADWTLDYMDRNLADHAHGGFYETDGRKLPRRANPHMHFLEAMMAWYEATGEEKYLDRAQAMVMLFDRHFFDEATGTLSEYFHADWSRSRNSAEETRIEPGHHYEWAWLITRYLDHRDTPDVGAKARQLFATAATFGHHPATGAAADGMQPDGSAVEPHARLWPQTEALKVSLAFEKRGLGPAAALRRRMFDVLFSHYLNGPVPGGWYDAIDDEGQVIAPDMPSSSFYHVFCALAEYAGSR</sequence>
<dbReference type="AlphaFoldDB" id="A0A6N1VEX3"/>
<dbReference type="PANTHER" id="PTHR46390:SF1">
    <property type="entry name" value="MANNOSE-1-PHOSPHATE GUANYLYLTRANSFERASE"/>
    <property type="match status" value="1"/>
</dbReference>
<dbReference type="PANTHER" id="PTHR46390">
    <property type="entry name" value="MANNOSE-1-PHOSPHATE GUANYLYLTRANSFERASE"/>
    <property type="match status" value="1"/>
</dbReference>
<dbReference type="InterPro" id="IPR049577">
    <property type="entry name" value="GMPP_N"/>
</dbReference>
<dbReference type="GO" id="GO:0009298">
    <property type="term" value="P:GDP-mannose biosynthetic process"/>
    <property type="evidence" value="ECO:0007669"/>
    <property type="project" value="TreeGrafter"/>
</dbReference>
<feature type="domain" description="Nucleotidyl transferase" evidence="3">
    <location>
        <begin position="11"/>
        <end position="294"/>
    </location>
</feature>
<dbReference type="Pfam" id="PF07221">
    <property type="entry name" value="GlcNAc_2-epim"/>
    <property type="match status" value="1"/>
</dbReference>
<dbReference type="GO" id="GO:0005975">
    <property type="term" value="P:carbohydrate metabolic process"/>
    <property type="evidence" value="ECO:0007669"/>
    <property type="project" value="InterPro"/>
</dbReference>
<evidence type="ECO:0000313" key="6">
    <source>
        <dbReference type="Proteomes" id="UP000509367"/>
    </source>
</evidence>